<feature type="domain" description="Peptidase M48" evidence="12">
    <location>
        <begin position="98"/>
        <end position="362"/>
    </location>
</feature>
<evidence type="ECO:0000256" key="3">
    <source>
        <dbReference type="ARBA" id="ARBA00022670"/>
    </source>
</evidence>
<feature type="transmembrane region" description="Helical" evidence="11">
    <location>
        <begin position="211"/>
        <end position="233"/>
    </location>
</feature>
<dbReference type="PANTHER" id="PTHR43221">
    <property type="entry name" value="PROTEASE HTPX"/>
    <property type="match status" value="1"/>
</dbReference>
<evidence type="ECO:0000256" key="6">
    <source>
        <dbReference type="ARBA" id="ARBA00022801"/>
    </source>
</evidence>
<keyword evidence="10 11" id="KW-0472">Membrane</keyword>
<keyword evidence="9 13" id="KW-0482">Metalloprotease</keyword>
<proteinExistence type="predicted"/>
<dbReference type="EMBL" id="JACVEL010000008">
    <property type="protein sequence ID" value="MBC9813224.1"/>
    <property type="molecule type" value="Genomic_DNA"/>
</dbReference>
<name>A0A8J6TTR2_9FLAO</name>
<dbReference type="InterPro" id="IPR050083">
    <property type="entry name" value="HtpX_protease"/>
</dbReference>
<evidence type="ECO:0000259" key="12">
    <source>
        <dbReference type="Pfam" id="PF01435"/>
    </source>
</evidence>
<dbReference type="Gene3D" id="3.30.2010.10">
    <property type="entry name" value="Metalloproteases ('zincins'), catalytic domain"/>
    <property type="match status" value="1"/>
</dbReference>
<keyword evidence="7" id="KW-0862">Zinc</keyword>
<evidence type="ECO:0000313" key="14">
    <source>
        <dbReference type="Proteomes" id="UP000652681"/>
    </source>
</evidence>
<dbReference type="PANTHER" id="PTHR43221:SF2">
    <property type="entry name" value="PROTEASE HTPX HOMOLOG"/>
    <property type="match status" value="1"/>
</dbReference>
<keyword evidence="14" id="KW-1185">Reference proteome</keyword>
<organism evidence="13 14">
    <name type="scientific">Taishania pollutisoli</name>
    <dbReference type="NCBI Taxonomy" id="2766479"/>
    <lineage>
        <taxon>Bacteria</taxon>
        <taxon>Pseudomonadati</taxon>
        <taxon>Bacteroidota</taxon>
        <taxon>Flavobacteriia</taxon>
        <taxon>Flavobacteriales</taxon>
        <taxon>Crocinitomicaceae</taxon>
        <taxon>Taishania</taxon>
    </lineage>
</organism>
<evidence type="ECO:0000256" key="1">
    <source>
        <dbReference type="ARBA" id="ARBA00001947"/>
    </source>
</evidence>
<evidence type="ECO:0000256" key="7">
    <source>
        <dbReference type="ARBA" id="ARBA00022833"/>
    </source>
</evidence>
<reference evidence="13" key="1">
    <citation type="submission" date="2020-09" db="EMBL/GenBank/DDBJ databases">
        <title>Taishania pollutisoli gen. nov., sp. nov., Isolated from Tetrabromobisphenol A-Contaminated Soil.</title>
        <authorList>
            <person name="Chen Q."/>
        </authorList>
    </citation>
    <scope>NUCLEOTIDE SEQUENCE</scope>
    <source>
        <strain evidence="13">CZZ-1</strain>
    </source>
</reference>
<keyword evidence="3" id="KW-0645">Protease</keyword>
<dbReference type="Pfam" id="PF01435">
    <property type="entry name" value="Peptidase_M48"/>
    <property type="match status" value="1"/>
</dbReference>
<accession>A0A8J6TTR2</accession>
<feature type="transmembrane region" description="Helical" evidence="11">
    <location>
        <begin position="55"/>
        <end position="80"/>
    </location>
</feature>
<comment type="caution">
    <text evidence="13">The sequence shown here is derived from an EMBL/GenBank/DDBJ whole genome shotgun (WGS) entry which is preliminary data.</text>
</comment>
<evidence type="ECO:0000256" key="2">
    <source>
        <dbReference type="ARBA" id="ARBA00022475"/>
    </source>
</evidence>
<protein>
    <submittedName>
        <fullName evidence="13">M48 family metalloprotease</fullName>
    </submittedName>
</protein>
<dbReference type="GO" id="GO:0004222">
    <property type="term" value="F:metalloendopeptidase activity"/>
    <property type="evidence" value="ECO:0007669"/>
    <property type="project" value="InterPro"/>
</dbReference>
<keyword evidence="6" id="KW-0378">Hydrolase</keyword>
<evidence type="ECO:0000256" key="10">
    <source>
        <dbReference type="ARBA" id="ARBA00023136"/>
    </source>
</evidence>
<comment type="cofactor">
    <cofactor evidence="1">
        <name>Zn(2+)</name>
        <dbReference type="ChEBI" id="CHEBI:29105"/>
    </cofactor>
</comment>
<evidence type="ECO:0000313" key="13">
    <source>
        <dbReference type="EMBL" id="MBC9813224.1"/>
    </source>
</evidence>
<dbReference type="GO" id="GO:0006508">
    <property type="term" value="P:proteolysis"/>
    <property type="evidence" value="ECO:0007669"/>
    <property type="project" value="UniProtKB-KW"/>
</dbReference>
<gene>
    <name evidence="13" type="ORF">H9Y05_12170</name>
</gene>
<evidence type="ECO:0000256" key="11">
    <source>
        <dbReference type="SAM" id="Phobius"/>
    </source>
</evidence>
<sequence>MDIHVSDTFKKMAKKAIFAIILFILTYLVLGLFATALTIGCIAGGIAIIFMIPSILGILLGLGIAGVGLFIFIFLFKFIFKSNKADRSHLVEIHKRDEPKLFRFIEEIVQEAGTDFPKKVYLSADVNACVFYDSSFWSMFLPVRKNLQIGIGLVNASTEEEIKGILAHEFGHFSQKSMKVGSYVYYVNQIIYNMLFDNDSYQKMIRGWSSISGLFSFFMMIGIKIIQGIQFILGKNYEFINIRYLALSREMEFHADEVAANIAGSLPLKESLLRSDFADHAFNAVLSFYNGKIEENVRSQNVYKEHRFVLQFLARENQFTLVNQLPQLTLSEINRYNKSKLNIKNQWASHPSVEDRVHALDKLNITKSCYSDKPAILLFSNPEKIERRLTNKLFSSVTYQEQPTELASDNFEREYTEVFNTNRFPKIYNGYYDSKNPLDFDIENVASYSDGSRYTLEKLFHADRIEQVYELIGLESDKQVLSDIAEKNIQLQSFDYDGKKYTAPEAKALIPKLELQLLNITSLIRENDIHIFSFFYYHAQRNNNGLKLTEKYKTFFAFEQEYMSKTELSGKLVEATRFISVETPFEQIEKNFKTLYKLESELKYELRKLLRTELLEKDIKPTTRERIETYLSNDLVYFRNEQYSNDNLQIFFEAFHDYNYLVPRLYFLVKQDLVKFQAEQLK</sequence>
<dbReference type="GO" id="GO:0046872">
    <property type="term" value="F:metal ion binding"/>
    <property type="evidence" value="ECO:0007669"/>
    <property type="project" value="UniProtKB-KW"/>
</dbReference>
<dbReference type="AlphaFoldDB" id="A0A8J6TTR2"/>
<keyword evidence="5" id="KW-0479">Metal-binding</keyword>
<dbReference type="Proteomes" id="UP000652681">
    <property type="component" value="Unassembled WGS sequence"/>
</dbReference>
<keyword evidence="4 11" id="KW-0812">Transmembrane</keyword>
<evidence type="ECO:0000256" key="5">
    <source>
        <dbReference type="ARBA" id="ARBA00022723"/>
    </source>
</evidence>
<evidence type="ECO:0000256" key="9">
    <source>
        <dbReference type="ARBA" id="ARBA00023049"/>
    </source>
</evidence>
<evidence type="ECO:0000256" key="4">
    <source>
        <dbReference type="ARBA" id="ARBA00022692"/>
    </source>
</evidence>
<keyword evidence="8 11" id="KW-1133">Transmembrane helix</keyword>
<evidence type="ECO:0000256" key="8">
    <source>
        <dbReference type="ARBA" id="ARBA00022989"/>
    </source>
</evidence>
<dbReference type="CDD" id="cd07328">
    <property type="entry name" value="M48_Ste24p_like"/>
    <property type="match status" value="1"/>
</dbReference>
<feature type="transmembrane region" description="Helical" evidence="11">
    <location>
        <begin position="16"/>
        <end position="49"/>
    </location>
</feature>
<dbReference type="InterPro" id="IPR001915">
    <property type="entry name" value="Peptidase_M48"/>
</dbReference>
<keyword evidence="2" id="KW-1003">Cell membrane</keyword>